<accession>A0A812XCE3</accession>
<dbReference type="AlphaFoldDB" id="A0A812XCE3"/>
<keyword evidence="2" id="KW-1185">Reference proteome</keyword>
<reference evidence="1" key="1">
    <citation type="submission" date="2021-02" db="EMBL/GenBank/DDBJ databases">
        <authorList>
            <person name="Dougan E. K."/>
            <person name="Rhodes N."/>
            <person name="Thang M."/>
            <person name="Chan C."/>
        </authorList>
    </citation>
    <scope>NUCLEOTIDE SEQUENCE</scope>
</reference>
<dbReference type="Proteomes" id="UP000649617">
    <property type="component" value="Unassembled WGS sequence"/>
</dbReference>
<evidence type="ECO:0000313" key="1">
    <source>
        <dbReference type="EMBL" id="CAE7716658.1"/>
    </source>
</evidence>
<protein>
    <recommendedName>
        <fullName evidence="3">Condensation domain-containing protein</fullName>
    </recommendedName>
</protein>
<organism evidence="1 2">
    <name type="scientific">Symbiodinium pilosum</name>
    <name type="common">Dinoflagellate</name>
    <dbReference type="NCBI Taxonomy" id="2952"/>
    <lineage>
        <taxon>Eukaryota</taxon>
        <taxon>Sar</taxon>
        <taxon>Alveolata</taxon>
        <taxon>Dinophyceae</taxon>
        <taxon>Suessiales</taxon>
        <taxon>Symbiodiniaceae</taxon>
        <taxon>Symbiodinium</taxon>
    </lineage>
</organism>
<gene>
    <name evidence="1" type="ORF">SPIL2461_LOCUS20371</name>
</gene>
<name>A0A812XCE3_SYMPI</name>
<sequence>VLESRLFAAVDLEPSFSHPEQLSLRAGIFDETPKRQPWVYDHEVLLEGAAVEALHRNAKSYGIPFDVVLLSMVLAASFKATWAQEKLRSFYKGVKPEDFEASKTELSLPLTLYAPMRDGNMNDAMVGLFSDWRDLTVACSSLVSLLGFCLEVADLIRFRRWKMFDPVHNSNNILVNILPLDEQARGGQHFQQTRAHEYGGLRRSQPDRRRAYKAAHRPMRITLEQEAPDAWWINLNINESNFSTAWCRSFVKNLEQCLQDLQYQPLSPMLQSGGLPV</sequence>
<comment type="caution">
    <text evidence="1">The sequence shown here is derived from an EMBL/GenBank/DDBJ whole genome shotgun (WGS) entry which is preliminary data.</text>
</comment>
<dbReference type="OrthoDB" id="433857at2759"/>
<proteinExistence type="predicted"/>
<evidence type="ECO:0000313" key="2">
    <source>
        <dbReference type="Proteomes" id="UP000649617"/>
    </source>
</evidence>
<feature type="non-terminal residue" evidence="1">
    <location>
        <position position="277"/>
    </location>
</feature>
<dbReference type="EMBL" id="CAJNIZ010045324">
    <property type="protein sequence ID" value="CAE7716658.1"/>
    <property type="molecule type" value="Genomic_DNA"/>
</dbReference>
<evidence type="ECO:0008006" key="3">
    <source>
        <dbReference type="Google" id="ProtNLM"/>
    </source>
</evidence>